<evidence type="ECO:0000259" key="1">
    <source>
        <dbReference type="Pfam" id="PF13539"/>
    </source>
</evidence>
<reference evidence="2" key="1">
    <citation type="submission" date="2009-05" db="EMBL/GenBank/DDBJ databases">
        <authorList>
            <person name="Harkins D.M."/>
            <person name="DeShazer D."/>
            <person name="Woods D.E."/>
            <person name="Brinkac L.M."/>
            <person name="Brown K.A."/>
            <person name="Hung G.C."/>
            <person name="Tuanyok A."/>
            <person name="Zhang B."/>
            <person name="Nierman W.C."/>
        </authorList>
    </citation>
    <scope>NUCLEOTIDE SEQUENCE [LARGE SCALE GENOMIC DNA]</scope>
    <source>
        <strain evidence="2">1710a</strain>
    </source>
</reference>
<dbReference type="Proteomes" id="UP000001812">
    <property type="component" value="Chromosome I"/>
</dbReference>
<dbReference type="AlphaFoldDB" id="A0A0E1W8M2"/>
<dbReference type="GO" id="GO:0008233">
    <property type="term" value="F:peptidase activity"/>
    <property type="evidence" value="ECO:0007669"/>
    <property type="project" value="InterPro"/>
</dbReference>
<dbReference type="Pfam" id="PF13539">
    <property type="entry name" value="Peptidase_M15_4"/>
    <property type="match status" value="1"/>
</dbReference>
<feature type="domain" description="Peptidase M15C" evidence="1">
    <location>
        <begin position="143"/>
        <end position="232"/>
    </location>
</feature>
<protein>
    <recommendedName>
        <fullName evidence="1">Peptidase M15C domain-containing protein</fullName>
    </recommendedName>
</protein>
<dbReference type="Gene3D" id="3.30.1380.10">
    <property type="match status" value="1"/>
</dbReference>
<sequence>MINMRFLPRTFTPIRQCAQHSTVLFMLLSIFGAAGAQAEIRRITAAQCAVMHAESVISDDSPVQCGRLRNVSFDYVNFDGRIQPGEIVVLDALAERVQTIFRTLYDMRFPLSKAAPIERYHGDDDASMRDDNTSAFNARRMTGRAEWSMHAYGVAIDVNPVQNPYVSFGEDGEARVLPASAAKTSMNRLDERPGKPARPGMAERVVDVFADNGLLRWGGYWDDPIDYQHFEVGSPALVARMVDAPPDDARRMFEQYIASYADCLARAPHASHAAARAACVADALRE</sequence>
<name>A0A0E1W8M2_BURPE</name>
<dbReference type="InterPro" id="IPR039561">
    <property type="entry name" value="Peptidase_M15C"/>
</dbReference>
<evidence type="ECO:0000313" key="2">
    <source>
        <dbReference type="EMBL" id="EET08774.1"/>
    </source>
</evidence>
<dbReference type="EMBL" id="CM000832">
    <property type="protein sequence ID" value="EET08774.1"/>
    <property type="molecule type" value="Genomic_DNA"/>
</dbReference>
<proteinExistence type="predicted"/>
<accession>A0A0E1W8M2</accession>
<dbReference type="HOGENOM" id="CLU_066235_3_0_4"/>
<organism evidence="2">
    <name type="scientific">Burkholderia pseudomallei 1710a</name>
    <dbReference type="NCBI Taxonomy" id="320371"/>
    <lineage>
        <taxon>Bacteria</taxon>
        <taxon>Pseudomonadati</taxon>
        <taxon>Pseudomonadota</taxon>
        <taxon>Betaproteobacteria</taxon>
        <taxon>Burkholderiales</taxon>
        <taxon>Burkholderiaceae</taxon>
        <taxon>Burkholderia</taxon>
        <taxon>pseudomallei group</taxon>
    </lineage>
</organism>
<dbReference type="SUPFAM" id="SSF55166">
    <property type="entry name" value="Hedgehog/DD-peptidase"/>
    <property type="match status" value="1"/>
</dbReference>
<gene>
    <name evidence="2" type="ORF">BURPS1710A_2093</name>
</gene>
<dbReference type="InterPro" id="IPR009045">
    <property type="entry name" value="Zn_M74/Hedgehog-like"/>
</dbReference>